<dbReference type="PANTHER" id="PTHR43668:SF2">
    <property type="entry name" value="ALLANTOINASE"/>
    <property type="match status" value="1"/>
</dbReference>
<dbReference type="eggNOG" id="arCOG00689">
    <property type="taxonomic scope" value="Archaea"/>
</dbReference>
<dbReference type="KEGG" id="fpl:Ferp_1355"/>
<name>D3RYE3_FERPA</name>
<dbReference type="GO" id="GO:0006145">
    <property type="term" value="P:purine nucleobase catabolic process"/>
    <property type="evidence" value="ECO:0007669"/>
    <property type="project" value="TreeGrafter"/>
</dbReference>
<dbReference type="Pfam" id="PF01979">
    <property type="entry name" value="Amidohydro_1"/>
    <property type="match status" value="1"/>
</dbReference>
<dbReference type="OrthoDB" id="50279at2157"/>
<evidence type="ECO:0000313" key="6">
    <source>
        <dbReference type="Proteomes" id="UP000002613"/>
    </source>
</evidence>
<dbReference type="InterPro" id="IPR032466">
    <property type="entry name" value="Metal_Hydrolase"/>
</dbReference>
<dbReference type="STRING" id="589924.Ferp_1355"/>
<keyword evidence="3" id="KW-0378">Hydrolase</keyword>
<keyword evidence="6" id="KW-1185">Reference proteome</keyword>
<evidence type="ECO:0000259" key="4">
    <source>
        <dbReference type="Pfam" id="PF01979"/>
    </source>
</evidence>
<dbReference type="SUPFAM" id="SSF51556">
    <property type="entry name" value="Metallo-dependent hydrolases"/>
    <property type="match status" value="1"/>
</dbReference>
<dbReference type="PaxDb" id="589924-Ferp_1355"/>
<dbReference type="HOGENOM" id="CLU_015572_1_1_2"/>
<gene>
    <name evidence="5" type="ordered locus">Ferp_1355</name>
</gene>
<dbReference type="InterPro" id="IPR006680">
    <property type="entry name" value="Amidohydro-rel"/>
</dbReference>
<dbReference type="EMBL" id="CP001899">
    <property type="protein sequence ID" value="ADC65506.1"/>
    <property type="molecule type" value="Genomic_DNA"/>
</dbReference>
<dbReference type="PANTHER" id="PTHR43668">
    <property type="entry name" value="ALLANTOINASE"/>
    <property type="match status" value="1"/>
</dbReference>
<evidence type="ECO:0000313" key="5">
    <source>
        <dbReference type="EMBL" id="ADC65506.1"/>
    </source>
</evidence>
<dbReference type="InterPro" id="IPR002195">
    <property type="entry name" value="Dihydroorotase_CS"/>
</dbReference>
<dbReference type="GO" id="GO:0005737">
    <property type="term" value="C:cytoplasm"/>
    <property type="evidence" value="ECO:0007669"/>
    <property type="project" value="TreeGrafter"/>
</dbReference>
<reference evidence="5 6" key="2">
    <citation type="journal article" date="2011" name="Stand. Genomic Sci.">
        <title>Complete genome sequence of Ferroglobus placidus AEDII12DO.</title>
        <authorList>
            <person name="Anderson I."/>
            <person name="Risso C."/>
            <person name="Holmes D."/>
            <person name="Lucas S."/>
            <person name="Copeland A."/>
            <person name="Lapidus A."/>
            <person name="Cheng J.F."/>
            <person name="Bruce D."/>
            <person name="Goodwin L."/>
            <person name="Pitluck S."/>
            <person name="Saunders E."/>
            <person name="Brettin T."/>
            <person name="Detter J.C."/>
            <person name="Han C."/>
            <person name="Tapia R."/>
            <person name="Larimer F."/>
            <person name="Land M."/>
            <person name="Hauser L."/>
            <person name="Woyke T."/>
            <person name="Lovley D."/>
            <person name="Kyrpides N."/>
            <person name="Ivanova N."/>
        </authorList>
    </citation>
    <scope>NUCLEOTIDE SEQUENCE [LARGE SCALE GENOMIC DNA]</scope>
    <source>
        <strain evidence="6">DSM 10642 / AEDII12DO</strain>
    </source>
</reference>
<accession>D3RYE3</accession>
<dbReference type="RefSeq" id="WP_012965849.1">
    <property type="nucleotide sequence ID" value="NC_013849.1"/>
</dbReference>
<proteinExistence type="predicted"/>
<dbReference type="GeneID" id="8778871"/>
<dbReference type="Gene3D" id="3.20.20.140">
    <property type="entry name" value="Metal-dependent hydrolases"/>
    <property type="match status" value="1"/>
</dbReference>
<dbReference type="NCBIfam" id="TIGR00857">
    <property type="entry name" value="pyrC_multi"/>
    <property type="match status" value="1"/>
</dbReference>
<dbReference type="InterPro" id="IPR011059">
    <property type="entry name" value="Metal-dep_hydrolase_composite"/>
</dbReference>
<evidence type="ECO:0000256" key="3">
    <source>
        <dbReference type="ARBA" id="ARBA00022801"/>
    </source>
</evidence>
<evidence type="ECO:0000256" key="1">
    <source>
        <dbReference type="ARBA" id="ARBA00001947"/>
    </source>
</evidence>
<dbReference type="AlphaFoldDB" id="D3RYE3"/>
<dbReference type="GO" id="GO:0004038">
    <property type="term" value="F:allantoinase activity"/>
    <property type="evidence" value="ECO:0007669"/>
    <property type="project" value="TreeGrafter"/>
</dbReference>
<feature type="domain" description="Amidohydrolase-related" evidence="4">
    <location>
        <begin position="41"/>
        <end position="350"/>
    </location>
</feature>
<dbReference type="PROSITE" id="PS00483">
    <property type="entry name" value="DIHYDROOROTASE_2"/>
    <property type="match status" value="1"/>
</dbReference>
<protein>
    <submittedName>
        <fullName evidence="5">Dihydroorotase, multifunctional complex type</fullName>
    </submittedName>
</protein>
<organism evidence="5 6">
    <name type="scientific">Ferroglobus placidus (strain DSM 10642 / AEDII12DO)</name>
    <dbReference type="NCBI Taxonomy" id="589924"/>
    <lineage>
        <taxon>Archaea</taxon>
        <taxon>Methanobacteriati</taxon>
        <taxon>Methanobacteriota</taxon>
        <taxon>Archaeoglobi</taxon>
        <taxon>Archaeoglobales</taxon>
        <taxon>Archaeoglobaceae</taxon>
        <taxon>Ferroglobus</taxon>
    </lineage>
</organism>
<keyword evidence="2" id="KW-0479">Metal-binding</keyword>
<dbReference type="GO" id="GO:0046872">
    <property type="term" value="F:metal ion binding"/>
    <property type="evidence" value="ECO:0007669"/>
    <property type="project" value="UniProtKB-KW"/>
</dbReference>
<dbReference type="SUPFAM" id="SSF51338">
    <property type="entry name" value="Composite domain of metallo-dependent hydrolases"/>
    <property type="match status" value="1"/>
</dbReference>
<dbReference type="NCBIfam" id="NF003271">
    <property type="entry name" value="PRK04250.1"/>
    <property type="match status" value="1"/>
</dbReference>
<reference evidence="6" key="1">
    <citation type="submission" date="2010-02" db="EMBL/GenBank/DDBJ databases">
        <title>Complete sequence of Ferroglobus placidus DSM 10642.</title>
        <authorList>
            <consortium name="US DOE Joint Genome Institute"/>
            <person name="Lucas S."/>
            <person name="Copeland A."/>
            <person name="Lapidus A."/>
            <person name="Cheng J.-F."/>
            <person name="Bruce D."/>
            <person name="Goodwin L."/>
            <person name="Pitluck S."/>
            <person name="Saunders E."/>
            <person name="Brettin T."/>
            <person name="Detter J.C."/>
            <person name="Han C."/>
            <person name="Tapia R."/>
            <person name="Larimer F."/>
            <person name="Land M."/>
            <person name="Hauser L."/>
            <person name="Kyrpides N."/>
            <person name="Ivanova N."/>
            <person name="Holmes D."/>
            <person name="Lovley D."/>
            <person name="Kyrpides N."/>
            <person name="Anderson I.J."/>
            <person name="Woyke T."/>
        </authorList>
    </citation>
    <scope>NUCLEOTIDE SEQUENCE [LARGE SCALE GENOMIC DNA]</scope>
    <source>
        <strain evidence="6">DSM 10642 / AEDII12DO</strain>
    </source>
</reference>
<dbReference type="InterPro" id="IPR050138">
    <property type="entry name" value="DHOase/Allantoinase_Hydrolase"/>
</dbReference>
<dbReference type="Proteomes" id="UP000002613">
    <property type="component" value="Chromosome"/>
</dbReference>
<dbReference type="PROSITE" id="PS00482">
    <property type="entry name" value="DIHYDROOROTASE_1"/>
    <property type="match status" value="1"/>
</dbReference>
<sequence length="401" mass="45595">MIIEGKILLSNRIVEAGILIENGIIKEIKKSLSGKKLKGLIMPAGIDAHVHLRDFEESHKESIDTGTLAALNGGICLVVDQPNTKPPVESYEIYLKRVREAEKKCWVDYSLNLALTRKNAEKVEEIFERVKKEGYNPRIGEVFLQHESLEVGYEEIAKVKNLPLNIHAEDPEFVLGNEIPNFLYRKRKAEIVAVEKCLKIGKFYFCHISTKEAFEMIKERGGVAEVTPHHLLFSEKDYEKLGNFVNVNPPLRGEEDRKFLLENFSKIDVLASDHAPHLTEEKEEGASGYPGVETMYPVMMGLVFKGVINAFDLAEKIAKNPAKTYGFERYGEIKEGHYANLAAFDISELQKVKLKNLHSKCGWTPYENFPAIFPHSVIVRGEFVKHRGEILDERVGRVYRI</sequence>
<comment type="cofactor">
    <cofactor evidence="1">
        <name>Zn(2+)</name>
        <dbReference type="ChEBI" id="CHEBI:29105"/>
    </cofactor>
</comment>
<evidence type="ECO:0000256" key="2">
    <source>
        <dbReference type="ARBA" id="ARBA00022723"/>
    </source>
</evidence>